<dbReference type="InterPro" id="IPR029028">
    <property type="entry name" value="Alpha/beta_knot_MTases"/>
</dbReference>
<feature type="binding site" evidence="6 7">
    <location>
        <position position="109"/>
    </location>
    <ligand>
        <name>S-adenosyl-L-methionine</name>
        <dbReference type="ChEBI" id="CHEBI:59789"/>
    </ligand>
</feature>
<accession>A0A517YN71</accession>
<comment type="catalytic activity">
    <reaction evidence="6">
        <text>5-carboxymethylaminomethyluridine(34) in tRNA(Leu) + S-adenosyl-L-methionine = 5-carboxymethylaminomethyl-2'-O-methyluridine(34) in tRNA(Leu) + S-adenosyl-L-homocysteine + H(+)</text>
        <dbReference type="Rhea" id="RHEA:43088"/>
        <dbReference type="Rhea" id="RHEA-COMP:10333"/>
        <dbReference type="Rhea" id="RHEA-COMP:10334"/>
        <dbReference type="ChEBI" id="CHEBI:15378"/>
        <dbReference type="ChEBI" id="CHEBI:57856"/>
        <dbReference type="ChEBI" id="CHEBI:59789"/>
        <dbReference type="ChEBI" id="CHEBI:74508"/>
        <dbReference type="ChEBI" id="CHEBI:74511"/>
        <dbReference type="EC" id="2.1.1.207"/>
    </reaction>
</comment>
<dbReference type="EMBL" id="CP036274">
    <property type="protein sequence ID" value="QDU31669.1"/>
    <property type="molecule type" value="Genomic_DNA"/>
</dbReference>
<dbReference type="PANTHER" id="PTHR42971:SF1">
    <property type="entry name" value="TRNA (CYTIDINE(34)-2'-O)-METHYLTRANSFERASE"/>
    <property type="match status" value="1"/>
</dbReference>
<dbReference type="InterPro" id="IPR029026">
    <property type="entry name" value="tRNA_m1G_MTases_N"/>
</dbReference>
<dbReference type="AlphaFoldDB" id="A0A517YN71"/>
<evidence type="ECO:0000313" key="10">
    <source>
        <dbReference type="Proteomes" id="UP000315017"/>
    </source>
</evidence>
<comment type="function">
    <text evidence="6">Could methylate the ribose at the nucleotide 34 wobble position in tRNA.</text>
</comment>
<dbReference type="KEGG" id="aagg:ETAA8_68290"/>
<gene>
    <name evidence="9" type="primary">trmL</name>
    <name evidence="9" type="ORF">ETAA8_68290</name>
</gene>
<organism evidence="9 10">
    <name type="scientific">Anatilimnocola aggregata</name>
    <dbReference type="NCBI Taxonomy" id="2528021"/>
    <lineage>
        <taxon>Bacteria</taxon>
        <taxon>Pseudomonadati</taxon>
        <taxon>Planctomycetota</taxon>
        <taxon>Planctomycetia</taxon>
        <taxon>Pirellulales</taxon>
        <taxon>Pirellulaceae</taxon>
        <taxon>Anatilimnocola</taxon>
    </lineage>
</organism>
<evidence type="ECO:0000256" key="3">
    <source>
        <dbReference type="ARBA" id="ARBA00022679"/>
    </source>
</evidence>
<dbReference type="RefSeq" id="WP_145099185.1">
    <property type="nucleotide sequence ID" value="NZ_CP036274.1"/>
</dbReference>
<dbReference type="GO" id="GO:0005737">
    <property type="term" value="C:cytoplasm"/>
    <property type="evidence" value="ECO:0007669"/>
    <property type="project" value="UniProtKB-SubCell"/>
</dbReference>
<keyword evidence="4 6" id="KW-0949">S-adenosyl-L-methionine</keyword>
<feature type="binding site" evidence="6 7">
    <location>
        <position position="138"/>
    </location>
    <ligand>
        <name>S-adenosyl-L-methionine</name>
        <dbReference type="ChEBI" id="CHEBI:59789"/>
    </ligand>
</feature>
<dbReference type="SUPFAM" id="SSF75217">
    <property type="entry name" value="alpha/beta knot"/>
    <property type="match status" value="1"/>
</dbReference>
<comment type="caution">
    <text evidence="6">Lacks conserved residue(s) required for the propagation of feature annotation.</text>
</comment>
<keyword evidence="10" id="KW-1185">Reference proteome</keyword>
<dbReference type="FunFam" id="3.40.1280.10:FF:000002">
    <property type="entry name" value="Peptidylprolyl isomerase"/>
    <property type="match status" value="1"/>
</dbReference>
<dbReference type="Pfam" id="PF00588">
    <property type="entry name" value="SpoU_methylase"/>
    <property type="match status" value="1"/>
</dbReference>
<dbReference type="Proteomes" id="UP000315017">
    <property type="component" value="Chromosome"/>
</dbReference>
<dbReference type="GO" id="GO:0002130">
    <property type="term" value="P:wobble position ribose methylation"/>
    <property type="evidence" value="ECO:0007669"/>
    <property type="project" value="TreeGrafter"/>
</dbReference>
<keyword evidence="1 6" id="KW-0963">Cytoplasm</keyword>
<keyword evidence="5 6" id="KW-0819">tRNA processing</keyword>
<dbReference type="GO" id="GO:0003723">
    <property type="term" value="F:RNA binding"/>
    <property type="evidence" value="ECO:0007669"/>
    <property type="project" value="InterPro"/>
</dbReference>
<sequence length="165" mass="18640">MNTAPLLHIVLYQPEIPPNTGNIGRSCVATGCRLWLVEPLGFDISEKAVRRAGLDYWSLLDLRVVPDWQTLATELHEPFSAGRTWLFTKTAKQSYLQPRYQAGDVLIFGCETRGLPAEIMEQFPNQLVRIPMRPQVRSLNLSVTAGIAMYEAVRQLGCGDEYFEQ</sequence>
<evidence type="ECO:0000256" key="4">
    <source>
        <dbReference type="ARBA" id="ARBA00022691"/>
    </source>
</evidence>
<comment type="similarity">
    <text evidence="6">Belongs to the class IV-like SAM-binding methyltransferase superfamily. RNA methyltransferase TrmH family. TrmL subfamily.</text>
</comment>
<keyword evidence="3 6" id="KW-0808">Transferase</keyword>
<dbReference type="Gene3D" id="3.40.1280.10">
    <property type="match status" value="1"/>
</dbReference>
<evidence type="ECO:0000256" key="5">
    <source>
        <dbReference type="ARBA" id="ARBA00022694"/>
    </source>
</evidence>
<keyword evidence="2 6" id="KW-0489">Methyltransferase</keyword>
<evidence type="ECO:0000313" key="9">
    <source>
        <dbReference type="EMBL" id="QDU31669.1"/>
    </source>
</evidence>
<evidence type="ECO:0000256" key="6">
    <source>
        <dbReference type="HAMAP-Rule" id="MF_01885"/>
    </source>
</evidence>
<dbReference type="HAMAP" id="MF_01885">
    <property type="entry name" value="tRNA_methyltr_TrmL"/>
    <property type="match status" value="1"/>
</dbReference>
<dbReference type="GO" id="GO:0141098">
    <property type="term" value="F:tRNA (cytidine(34)-2'-O)-methyltransferase activity"/>
    <property type="evidence" value="ECO:0007669"/>
    <property type="project" value="RHEA"/>
</dbReference>
<dbReference type="PANTHER" id="PTHR42971">
    <property type="entry name" value="TRNA (CYTIDINE(34)-2'-O)-METHYLTRANSFERASE"/>
    <property type="match status" value="1"/>
</dbReference>
<dbReference type="CDD" id="cd18094">
    <property type="entry name" value="SpoU-like_TrmL"/>
    <property type="match status" value="1"/>
</dbReference>
<comment type="catalytic activity">
    <reaction evidence="6">
        <text>cytidine(34) in tRNA + S-adenosyl-L-methionine = 2'-O-methylcytidine(34) in tRNA + S-adenosyl-L-homocysteine + H(+)</text>
        <dbReference type="Rhea" id="RHEA:43084"/>
        <dbReference type="Rhea" id="RHEA-COMP:10331"/>
        <dbReference type="Rhea" id="RHEA-COMP:10332"/>
        <dbReference type="ChEBI" id="CHEBI:15378"/>
        <dbReference type="ChEBI" id="CHEBI:57856"/>
        <dbReference type="ChEBI" id="CHEBI:59789"/>
        <dbReference type="ChEBI" id="CHEBI:74495"/>
        <dbReference type="ChEBI" id="CHEBI:82748"/>
        <dbReference type="EC" id="2.1.1.207"/>
    </reaction>
</comment>
<name>A0A517YN71_9BACT</name>
<evidence type="ECO:0000256" key="7">
    <source>
        <dbReference type="PIRSR" id="PIRSR029256-1"/>
    </source>
</evidence>
<evidence type="ECO:0000259" key="8">
    <source>
        <dbReference type="Pfam" id="PF00588"/>
    </source>
</evidence>
<evidence type="ECO:0000256" key="2">
    <source>
        <dbReference type="ARBA" id="ARBA00022603"/>
    </source>
</evidence>
<feature type="domain" description="tRNA/rRNA methyltransferase SpoU type" evidence="8">
    <location>
        <begin position="7"/>
        <end position="150"/>
    </location>
</feature>
<dbReference type="PIRSF" id="PIRSF029256">
    <property type="entry name" value="SpoU_TrmH_prd"/>
    <property type="match status" value="1"/>
</dbReference>
<proteinExistence type="inferred from homology"/>
<feature type="binding site" evidence="6 7">
    <location>
        <position position="130"/>
    </location>
    <ligand>
        <name>S-adenosyl-L-methionine</name>
        <dbReference type="ChEBI" id="CHEBI:59789"/>
    </ligand>
</feature>
<reference evidence="9 10" key="1">
    <citation type="submission" date="2019-02" db="EMBL/GenBank/DDBJ databases">
        <title>Deep-cultivation of Planctomycetes and their phenomic and genomic characterization uncovers novel biology.</title>
        <authorList>
            <person name="Wiegand S."/>
            <person name="Jogler M."/>
            <person name="Boedeker C."/>
            <person name="Pinto D."/>
            <person name="Vollmers J."/>
            <person name="Rivas-Marin E."/>
            <person name="Kohn T."/>
            <person name="Peeters S.H."/>
            <person name="Heuer A."/>
            <person name="Rast P."/>
            <person name="Oberbeckmann S."/>
            <person name="Bunk B."/>
            <person name="Jeske O."/>
            <person name="Meyerdierks A."/>
            <person name="Storesund J.E."/>
            <person name="Kallscheuer N."/>
            <person name="Luecker S."/>
            <person name="Lage O.M."/>
            <person name="Pohl T."/>
            <person name="Merkel B.J."/>
            <person name="Hornburger P."/>
            <person name="Mueller R.-W."/>
            <person name="Bruemmer F."/>
            <person name="Labrenz M."/>
            <person name="Spormann A.M."/>
            <person name="Op den Camp H."/>
            <person name="Overmann J."/>
            <person name="Amann R."/>
            <person name="Jetten M.S.M."/>
            <person name="Mascher T."/>
            <person name="Medema M.H."/>
            <person name="Devos D.P."/>
            <person name="Kaster A.-K."/>
            <person name="Ovreas L."/>
            <person name="Rohde M."/>
            <person name="Galperin M.Y."/>
            <person name="Jogler C."/>
        </authorList>
    </citation>
    <scope>NUCLEOTIDE SEQUENCE [LARGE SCALE GENOMIC DNA]</scope>
    <source>
        <strain evidence="9 10">ETA_A8</strain>
    </source>
</reference>
<protein>
    <recommendedName>
        <fullName evidence="6">Putative tRNA (cytidine(34)-2'-O)-methyltransferase</fullName>
        <ecNumber evidence="6">2.1.1.207</ecNumber>
    </recommendedName>
    <alternativeName>
        <fullName evidence="6">tRNA (cytidine/uridine-2'-O-)-methyltransferase</fullName>
    </alternativeName>
</protein>
<dbReference type="GO" id="GO:0042802">
    <property type="term" value="F:identical protein binding"/>
    <property type="evidence" value="ECO:0007669"/>
    <property type="project" value="UniProtKB-ARBA"/>
</dbReference>
<dbReference type="OrthoDB" id="9789043at2"/>
<dbReference type="InterPro" id="IPR016914">
    <property type="entry name" value="TrmL"/>
</dbReference>
<dbReference type="EC" id="2.1.1.207" evidence="6"/>
<dbReference type="InterPro" id="IPR001537">
    <property type="entry name" value="SpoU_MeTrfase"/>
</dbReference>
<comment type="subcellular location">
    <subcellularLocation>
        <location evidence="6">Cytoplasm</location>
    </subcellularLocation>
</comment>
<evidence type="ECO:0000256" key="1">
    <source>
        <dbReference type="ARBA" id="ARBA00022490"/>
    </source>
</evidence>
<dbReference type="GO" id="GO:0141102">
    <property type="term" value="F:tRNA (5-carboxymethylaminomethyluridine(34)-2'-O)-methyltransferase activity"/>
    <property type="evidence" value="ECO:0007669"/>
    <property type="project" value="RHEA"/>
</dbReference>